<keyword evidence="3 6" id="KW-0863">Zinc-finger</keyword>
<feature type="compositionally biased region" description="Polar residues" evidence="7">
    <location>
        <begin position="261"/>
        <end position="285"/>
    </location>
</feature>
<feature type="compositionally biased region" description="Polar residues" evidence="7">
    <location>
        <begin position="71"/>
        <end position="118"/>
    </location>
</feature>
<evidence type="ECO:0000259" key="8">
    <source>
        <dbReference type="PROSITE" id="PS50103"/>
    </source>
</evidence>
<sequence length="404" mass="44024">MQYTKRELCRNFQRGHCRYGEACRYLHGNQQHPKSNSFGGSNQQQKPNPFGFGTQTSSQPQQKPNPFGFGVQNSSASKWATDFGSKQNQSKPFQNTWTRSISTPTPAASRQSDNQTQAADHKCTDPETCRRQIAEDFKKERPTWKLTCYAHSRYAPCEIVGDISQEELRAAAYDDARRGLSFQSIVERERNLLSSKLVEFDNLLHKPYAVPPNSTLASQNPFSLARPNALPLTAQNSDPPSVSSFSQLSASQNMGFGIRPSTPSNNAFGKLSANPNSSQTSSAFGANNFPFRSEGSFSTQIPSQTFGNPFTSSIAGFSNSGSINAVSNTFSPPAVPAQISSSTSNHLPTLPNGLNFSADGPATTGVQLVNNLQTENVSGDLNIWLKEKWNPGEIPEEAPPAAFV</sequence>
<gene>
    <name evidence="9" type="ORF">FH972_012872</name>
</gene>
<keyword evidence="2 6" id="KW-0479">Metal-binding</keyword>
<dbReference type="SUPFAM" id="SSF90229">
    <property type="entry name" value="CCCH zinc finger"/>
    <property type="match status" value="1"/>
</dbReference>
<dbReference type="PANTHER" id="PTHR46527:SF1">
    <property type="entry name" value="NUCLEOPORIN NUP42"/>
    <property type="match status" value="1"/>
</dbReference>
<keyword evidence="4 6" id="KW-0862">Zinc</keyword>
<dbReference type="InterPro" id="IPR036855">
    <property type="entry name" value="Znf_CCCH_sf"/>
</dbReference>
<keyword evidence="5" id="KW-0539">Nucleus</keyword>
<evidence type="ECO:0000256" key="6">
    <source>
        <dbReference type="PROSITE-ProRule" id="PRU00723"/>
    </source>
</evidence>
<dbReference type="Proteomes" id="UP000327013">
    <property type="component" value="Chromosome 5"/>
</dbReference>
<reference evidence="9 10" key="1">
    <citation type="submission" date="2019-06" db="EMBL/GenBank/DDBJ databases">
        <title>A chromosomal-level reference genome of Carpinus fangiana (Coryloideae, Betulaceae).</title>
        <authorList>
            <person name="Yang X."/>
            <person name="Wang Z."/>
            <person name="Zhang L."/>
            <person name="Hao G."/>
            <person name="Liu J."/>
            <person name="Yang Y."/>
        </authorList>
    </citation>
    <scope>NUCLEOTIDE SEQUENCE [LARGE SCALE GENOMIC DNA]</scope>
    <source>
        <strain evidence="9">Cfa_2016G</strain>
        <tissue evidence="9">Leaf</tissue>
    </source>
</reference>
<evidence type="ECO:0000256" key="4">
    <source>
        <dbReference type="ARBA" id="ARBA00022833"/>
    </source>
</evidence>
<evidence type="ECO:0000313" key="9">
    <source>
        <dbReference type="EMBL" id="KAE8056074.1"/>
    </source>
</evidence>
<dbReference type="SMART" id="SM00356">
    <property type="entry name" value="ZnF_C3H1"/>
    <property type="match status" value="1"/>
</dbReference>
<feature type="domain" description="C3H1-type" evidence="8">
    <location>
        <begin position="3"/>
        <end position="30"/>
    </location>
</feature>
<feature type="region of interest" description="Disordered" evidence="7">
    <location>
        <begin position="334"/>
        <end position="358"/>
    </location>
</feature>
<accession>A0A5N6R886</accession>
<feature type="compositionally biased region" description="Polar residues" evidence="7">
    <location>
        <begin position="338"/>
        <end position="355"/>
    </location>
</feature>
<dbReference type="PANTHER" id="PTHR46527">
    <property type="entry name" value="NUCLEOPORIN-LIKE PROTEIN 2"/>
    <property type="match status" value="1"/>
</dbReference>
<feature type="region of interest" description="Disordered" evidence="7">
    <location>
        <begin position="256"/>
        <end position="285"/>
    </location>
</feature>
<comment type="subcellular location">
    <subcellularLocation>
        <location evidence="1">Nucleus</location>
    </subcellularLocation>
</comment>
<evidence type="ECO:0000256" key="5">
    <source>
        <dbReference type="ARBA" id="ARBA00023242"/>
    </source>
</evidence>
<dbReference type="EMBL" id="CM017325">
    <property type="protein sequence ID" value="KAE8056074.1"/>
    <property type="molecule type" value="Genomic_DNA"/>
</dbReference>
<name>A0A5N6R886_9ROSI</name>
<evidence type="ECO:0000256" key="7">
    <source>
        <dbReference type="SAM" id="MobiDB-lite"/>
    </source>
</evidence>
<dbReference type="OrthoDB" id="250836at2759"/>
<proteinExistence type="predicted"/>
<dbReference type="InterPro" id="IPR000571">
    <property type="entry name" value="Znf_CCCH"/>
</dbReference>
<evidence type="ECO:0000256" key="2">
    <source>
        <dbReference type="ARBA" id="ARBA00022723"/>
    </source>
</evidence>
<feature type="compositionally biased region" description="Polar residues" evidence="7">
    <location>
        <begin position="31"/>
        <end position="64"/>
    </location>
</feature>
<dbReference type="InterPro" id="IPR051767">
    <property type="entry name" value="Nucleoporin_NUP42"/>
</dbReference>
<evidence type="ECO:0000313" key="10">
    <source>
        <dbReference type="Proteomes" id="UP000327013"/>
    </source>
</evidence>
<dbReference type="PROSITE" id="PS50103">
    <property type="entry name" value="ZF_C3H1"/>
    <property type="match status" value="1"/>
</dbReference>
<dbReference type="GO" id="GO:0005634">
    <property type="term" value="C:nucleus"/>
    <property type="evidence" value="ECO:0007669"/>
    <property type="project" value="UniProtKB-SubCell"/>
</dbReference>
<organism evidence="9 10">
    <name type="scientific">Carpinus fangiana</name>
    <dbReference type="NCBI Taxonomy" id="176857"/>
    <lineage>
        <taxon>Eukaryota</taxon>
        <taxon>Viridiplantae</taxon>
        <taxon>Streptophyta</taxon>
        <taxon>Embryophyta</taxon>
        <taxon>Tracheophyta</taxon>
        <taxon>Spermatophyta</taxon>
        <taxon>Magnoliopsida</taxon>
        <taxon>eudicotyledons</taxon>
        <taxon>Gunneridae</taxon>
        <taxon>Pentapetalae</taxon>
        <taxon>rosids</taxon>
        <taxon>fabids</taxon>
        <taxon>Fagales</taxon>
        <taxon>Betulaceae</taxon>
        <taxon>Carpinus</taxon>
    </lineage>
</organism>
<dbReference type="Gene3D" id="4.10.1000.10">
    <property type="entry name" value="Zinc finger, CCCH-type"/>
    <property type="match status" value="1"/>
</dbReference>
<dbReference type="AlphaFoldDB" id="A0A5N6R886"/>
<evidence type="ECO:0000256" key="1">
    <source>
        <dbReference type="ARBA" id="ARBA00004123"/>
    </source>
</evidence>
<feature type="region of interest" description="Disordered" evidence="7">
    <location>
        <begin position="31"/>
        <end position="125"/>
    </location>
</feature>
<protein>
    <recommendedName>
        <fullName evidence="8">C3H1-type domain-containing protein</fullName>
    </recommendedName>
</protein>
<dbReference type="Pfam" id="PF00642">
    <property type="entry name" value="zf-CCCH"/>
    <property type="match status" value="1"/>
</dbReference>
<evidence type="ECO:0000256" key="3">
    <source>
        <dbReference type="ARBA" id="ARBA00022771"/>
    </source>
</evidence>
<feature type="zinc finger region" description="C3H1-type" evidence="6">
    <location>
        <begin position="3"/>
        <end position="30"/>
    </location>
</feature>
<keyword evidence="10" id="KW-1185">Reference proteome</keyword>
<dbReference type="GO" id="GO:0008270">
    <property type="term" value="F:zinc ion binding"/>
    <property type="evidence" value="ECO:0007669"/>
    <property type="project" value="UniProtKB-KW"/>
</dbReference>